<comment type="caution">
    <text evidence="2">The sequence shown here is derived from an EMBL/GenBank/DDBJ whole genome shotgun (WGS) entry which is preliminary data.</text>
</comment>
<accession>A0AAE0K7G3</accession>
<organism evidence="2 3">
    <name type="scientific">Lasiosphaeria ovina</name>
    <dbReference type="NCBI Taxonomy" id="92902"/>
    <lineage>
        <taxon>Eukaryota</taxon>
        <taxon>Fungi</taxon>
        <taxon>Dikarya</taxon>
        <taxon>Ascomycota</taxon>
        <taxon>Pezizomycotina</taxon>
        <taxon>Sordariomycetes</taxon>
        <taxon>Sordariomycetidae</taxon>
        <taxon>Sordariales</taxon>
        <taxon>Lasiosphaeriaceae</taxon>
        <taxon>Lasiosphaeria</taxon>
    </lineage>
</organism>
<sequence>MKFTSTLFGLAALLTSISASPVEVQPRAITSVDFSNFAVSCDDSICSYSTDNVLSDSTAFSCKHPTAGATIPANSRFWNCTAEDLALRMNKLPAPTSAYRIVLTDAPIPGSIFTAE</sequence>
<evidence type="ECO:0000313" key="3">
    <source>
        <dbReference type="Proteomes" id="UP001287356"/>
    </source>
</evidence>
<dbReference type="EMBL" id="JAULSN010000005">
    <property type="protein sequence ID" value="KAK3371050.1"/>
    <property type="molecule type" value="Genomic_DNA"/>
</dbReference>
<reference evidence="2" key="2">
    <citation type="submission" date="2023-06" db="EMBL/GenBank/DDBJ databases">
        <authorList>
            <consortium name="Lawrence Berkeley National Laboratory"/>
            <person name="Haridas S."/>
            <person name="Hensen N."/>
            <person name="Bonometti L."/>
            <person name="Westerberg I."/>
            <person name="Brannstrom I.O."/>
            <person name="Guillou S."/>
            <person name="Cros-Aarteil S."/>
            <person name="Calhoun S."/>
            <person name="Kuo A."/>
            <person name="Mondo S."/>
            <person name="Pangilinan J."/>
            <person name="Riley R."/>
            <person name="Labutti K."/>
            <person name="Andreopoulos B."/>
            <person name="Lipzen A."/>
            <person name="Chen C."/>
            <person name="Yanf M."/>
            <person name="Daum C."/>
            <person name="Ng V."/>
            <person name="Clum A."/>
            <person name="Steindorff A."/>
            <person name="Ohm R."/>
            <person name="Martin F."/>
            <person name="Silar P."/>
            <person name="Natvig D."/>
            <person name="Lalanne C."/>
            <person name="Gautier V."/>
            <person name="Ament-Velasquez S.L."/>
            <person name="Kruys A."/>
            <person name="Hutchinson M.I."/>
            <person name="Powell A.J."/>
            <person name="Barry K."/>
            <person name="Miller A.N."/>
            <person name="Grigoriev I.V."/>
            <person name="Debuchy R."/>
            <person name="Gladieux P."/>
            <person name="Thoren M.H."/>
            <person name="Johannesson H."/>
        </authorList>
    </citation>
    <scope>NUCLEOTIDE SEQUENCE</scope>
    <source>
        <strain evidence="2">CBS 958.72</strain>
    </source>
</reference>
<keyword evidence="3" id="KW-1185">Reference proteome</keyword>
<evidence type="ECO:0000313" key="2">
    <source>
        <dbReference type="EMBL" id="KAK3371050.1"/>
    </source>
</evidence>
<feature type="signal peptide" evidence="1">
    <location>
        <begin position="1"/>
        <end position="19"/>
    </location>
</feature>
<feature type="chain" id="PRO_5042242747" evidence="1">
    <location>
        <begin position="20"/>
        <end position="116"/>
    </location>
</feature>
<evidence type="ECO:0000256" key="1">
    <source>
        <dbReference type="SAM" id="SignalP"/>
    </source>
</evidence>
<protein>
    <submittedName>
        <fullName evidence="2">Uncharacterized protein</fullName>
    </submittedName>
</protein>
<dbReference type="Proteomes" id="UP001287356">
    <property type="component" value="Unassembled WGS sequence"/>
</dbReference>
<reference evidence="2" key="1">
    <citation type="journal article" date="2023" name="Mol. Phylogenet. Evol.">
        <title>Genome-scale phylogeny and comparative genomics of the fungal order Sordariales.</title>
        <authorList>
            <person name="Hensen N."/>
            <person name="Bonometti L."/>
            <person name="Westerberg I."/>
            <person name="Brannstrom I.O."/>
            <person name="Guillou S."/>
            <person name="Cros-Aarteil S."/>
            <person name="Calhoun S."/>
            <person name="Haridas S."/>
            <person name="Kuo A."/>
            <person name="Mondo S."/>
            <person name="Pangilinan J."/>
            <person name="Riley R."/>
            <person name="LaButti K."/>
            <person name="Andreopoulos B."/>
            <person name="Lipzen A."/>
            <person name="Chen C."/>
            <person name="Yan M."/>
            <person name="Daum C."/>
            <person name="Ng V."/>
            <person name="Clum A."/>
            <person name="Steindorff A."/>
            <person name="Ohm R.A."/>
            <person name="Martin F."/>
            <person name="Silar P."/>
            <person name="Natvig D.O."/>
            <person name="Lalanne C."/>
            <person name="Gautier V."/>
            <person name="Ament-Velasquez S.L."/>
            <person name="Kruys A."/>
            <person name="Hutchinson M.I."/>
            <person name="Powell A.J."/>
            <person name="Barry K."/>
            <person name="Miller A.N."/>
            <person name="Grigoriev I.V."/>
            <person name="Debuchy R."/>
            <person name="Gladieux P."/>
            <person name="Hiltunen Thoren M."/>
            <person name="Johannesson H."/>
        </authorList>
    </citation>
    <scope>NUCLEOTIDE SEQUENCE</scope>
    <source>
        <strain evidence="2">CBS 958.72</strain>
    </source>
</reference>
<gene>
    <name evidence="2" type="ORF">B0T24DRAFT_705824</name>
</gene>
<proteinExistence type="predicted"/>
<name>A0AAE0K7G3_9PEZI</name>
<dbReference type="AlphaFoldDB" id="A0AAE0K7G3"/>
<keyword evidence="1" id="KW-0732">Signal</keyword>